<dbReference type="KEGG" id="afs:AFR_18650"/>
<comment type="cofactor">
    <cofactor evidence="1">
        <name>Zn(2+)</name>
        <dbReference type="ChEBI" id="CHEBI:29105"/>
    </cofactor>
</comment>
<evidence type="ECO:0000256" key="1">
    <source>
        <dbReference type="ARBA" id="ARBA00001947"/>
    </source>
</evidence>
<sequence length="292" mass="32036">MNSIMNPAVHAGAYDTFLPEALPRAQAQRDWTPADGPLPTLYLSHGAPPLFNDGPWLRELFDWAQSMPKPKSILIVSAHWETAPVMLSSPAARTPLVYDFGGFDRRYYTMRYETPDATELARQVTGLVPGVFAHPSRGLDHGAWVPLMAMYPLADVPVLQLSMPTQDPGGLLDLGRRLRSLREEGVLVVGSGFMVHGLPFVTREMFLHGTVPAWSSDFDAWAADALARGDIDELAGYVTKAPGMPYAHPTPDHFTPLFVTLGAADRPEGPVRTAIEGYMMGFSKRSFQTVSD</sequence>
<evidence type="ECO:0000256" key="4">
    <source>
        <dbReference type="ARBA" id="ARBA00022833"/>
    </source>
</evidence>
<dbReference type="STRING" id="1246995.AFR_18650"/>
<dbReference type="eggNOG" id="COG3384">
    <property type="taxonomic scope" value="Bacteria"/>
</dbReference>
<dbReference type="GO" id="GO:0008270">
    <property type="term" value="F:zinc ion binding"/>
    <property type="evidence" value="ECO:0007669"/>
    <property type="project" value="InterPro"/>
</dbReference>
<dbReference type="EMBL" id="CP006272">
    <property type="protein sequence ID" value="AGZ42008.1"/>
    <property type="molecule type" value="Genomic_DNA"/>
</dbReference>
<keyword evidence="5" id="KW-0560">Oxidoreductase</keyword>
<dbReference type="PIRSF" id="PIRSF006157">
    <property type="entry name" value="Doxgns_DODA"/>
    <property type="match status" value="1"/>
</dbReference>
<dbReference type="Gene3D" id="3.40.830.10">
    <property type="entry name" value="LigB-like"/>
    <property type="match status" value="1"/>
</dbReference>
<keyword evidence="4" id="KW-0862">Zinc</keyword>
<evidence type="ECO:0000256" key="2">
    <source>
        <dbReference type="ARBA" id="ARBA00007581"/>
    </source>
</evidence>
<keyword evidence="7" id="KW-0223">Dioxygenase</keyword>
<reference evidence="7 8" key="1">
    <citation type="journal article" date="2014" name="J. Biotechnol.">
        <title>Complete genome sequence of the actinobacterium Actinoplanes friuliensis HAG 010964, producer of the lipopeptide antibiotic friulimycin.</title>
        <authorList>
            <person name="Ruckert C."/>
            <person name="Szczepanowski R."/>
            <person name="Albersmeier A."/>
            <person name="Goesmann A."/>
            <person name="Fischer N."/>
            <person name="Steinkamper A."/>
            <person name="Puhler A."/>
            <person name="Biener R."/>
            <person name="Schwartz D."/>
            <person name="Kalinowski J."/>
        </authorList>
    </citation>
    <scope>NUCLEOTIDE SEQUENCE [LARGE SCALE GENOMIC DNA]</scope>
    <source>
        <strain evidence="7 8">DSM 7358</strain>
    </source>
</reference>
<organism evidence="7 8">
    <name type="scientific">Actinoplanes friuliensis DSM 7358</name>
    <dbReference type="NCBI Taxonomy" id="1246995"/>
    <lineage>
        <taxon>Bacteria</taxon>
        <taxon>Bacillati</taxon>
        <taxon>Actinomycetota</taxon>
        <taxon>Actinomycetes</taxon>
        <taxon>Micromonosporales</taxon>
        <taxon>Micromonosporaceae</taxon>
        <taxon>Actinoplanes</taxon>
    </lineage>
</organism>
<evidence type="ECO:0000259" key="6">
    <source>
        <dbReference type="Pfam" id="PF02900"/>
    </source>
</evidence>
<evidence type="ECO:0000313" key="8">
    <source>
        <dbReference type="Proteomes" id="UP000017746"/>
    </source>
</evidence>
<dbReference type="AlphaFoldDB" id="U5VYE4"/>
<evidence type="ECO:0000256" key="5">
    <source>
        <dbReference type="ARBA" id="ARBA00023002"/>
    </source>
</evidence>
<evidence type="ECO:0000256" key="3">
    <source>
        <dbReference type="ARBA" id="ARBA00022723"/>
    </source>
</evidence>
<protein>
    <submittedName>
        <fullName evidence="7">Extradiol ring-cleavage dioxygenase class III protein subunit B</fullName>
    </submittedName>
</protein>
<evidence type="ECO:0000313" key="7">
    <source>
        <dbReference type="EMBL" id="AGZ42008.1"/>
    </source>
</evidence>
<keyword evidence="8" id="KW-1185">Reference proteome</keyword>
<dbReference type="Pfam" id="PF02900">
    <property type="entry name" value="LigB"/>
    <property type="match status" value="1"/>
</dbReference>
<accession>U5VYE4</accession>
<dbReference type="GO" id="GO:0008198">
    <property type="term" value="F:ferrous iron binding"/>
    <property type="evidence" value="ECO:0007669"/>
    <property type="project" value="InterPro"/>
</dbReference>
<feature type="domain" description="Extradiol ring-cleavage dioxygenase class III enzyme subunit B" evidence="6">
    <location>
        <begin position="57"/>
        <end position="266"/>
    </location>
</feature>
<dbReference type="InterPro" id="IPR014436">
    <property type="entry name" value="Extradiol_dOase_DODA"/>
</dbReference>
<proteinExistence type="inferred from homology"/>
<dbReference type="PANTHER" id="PTHR30096:SF0">
    <property type="entry name" value="4,5-DOPA DIOXYGENASE EXTRADIOL-LIKE PROTEIN"/>
    <property type="match status" value="1"/>
</dbReference>
<dbReference type="SUPFAM" id="SSF53213">
    <property type="entry name" value="LigB-like"/>
    <property type="match status" value="1"/>
</dbReference>
<dbReference type="CDD" id="cd07363">
    <property type="entry name" value="45_DOPA_Dioxygenase"/>
    <property type="match status" value="1"/>
</dbReference>
<dbReference type="HOGENOM" id="CLU_046582_2_1_11"/>
<dbReference type="Proteomes" id="UP000017746">
    <property type="component" value="Chromosome"/>
</dbReference>
<dbReference type="OrthoDB" id="9790889at2"/>
<dbReference type="PATRIC" id="fig|1246995.3.peg.3786"/>
<keyword evidence="3" id="KW-0479">Metal-binding</keyword>
<gene>
    <name evidence="7" type="ORF">AFR_18650</name>
</gene>
<name>U5VYE4_9ACTN</name>
<dbReference type="PANTHER" id="PTHR30096">
    <property type="entry name" value="4,5-DOPA DIOXYGENASE EXTRADIOL-LIKE PROTEIN"/>
    <property type="match status" value="1"/>
</dbReference>
<dbReference type="RefSeq" id="WP_023362381.1">
    <property type="nucleotide sequence ID" value="NC_022657.1"/>
</dbReference>
<dbReference type="InterPro" id="IPR004183">
    <property type="entry name" value="Xdiol_dOase_suB"/>
</dbReference>
<dbReference type="GO" id="GO:0016702">
    <property type="term" value="F:oxidoreductase activity, acting on single donors with incorporation of molecular oxygen, incorporation of two atoms of oxygen"/>
    <property type="evidence" value="ECO:0007669"/>
    <property type="project" value="UniProtKB-ARBA"/>
</dbReference>
<comment type="similarity">
    <text evidence="2">Belongs to the DODA-type extradiol aromatic ring-opening dioxygenase family.</text>
</comment>